<reference evidence="2" key="1">
    <citation type="submission" date="2020-06" db="EMBL/GenBank/DDBJ databases">
        <authorList>
            <consortium name="Plant Systems Biology data submission"/>
        </authorList>
    </citation>
    <scope>NUCLEOTIDE SEQUENCE</scope>
    <source>
        <strain evidence="2">D6</strain>
    </source>
</reference>
<evidence type="ECO:0000256" key="1">
    <source>
        <dbReference type="SAM" id="MobiDB-lite"/>
    </source>
</evidence>
<evidence type="ECO:0000313" key="3">
    <source>
        <dbReference type="Proteomes" id="UP001153069"/>
    </source>
</evidence>
<accession>A0A9N8HAT9</accession>
<dbReference type="AlphaFoldDB" id="A0A9N8HAT9"/>
<feature type="region of interest" description="Disordered" evidence="1">
    <location>
        <begin position="203"/>
        <end position="236"/>
    </location>
</feature>
<comment type="caution">
    <text evidence="2">The sequence shown here is derived from an EMBL/GenBank/DDBJ whole genome shotgun (WGS) entry which is preliminary data.</text>
</comment>
<dbReference type="OrthoDB" id="54947at2759"/>
<protein>
    <submittedName>
        <fullName evidence="2">Uncharacterized protein</fullName>
    </submittedName>
</protein>
<keyword evidence="3" id="KW-1185">Reference proteome</keyword>
<dbReference type="Proteomes" id="UP001153069">
    <property type="component" value="Unassembled WGS sequence"/>
</dbReference>
<gene>
    <name evidence="2" type="ORF">SEMRO_253_G099900.1</name>
</gene>
<dbReference type="EMBL" id="CAICTM010000252">
    <property type="protein sequence ID" value="CAB9506082.1"/>
    <property type="molecule type" value="Genomic_DNA"/>
</dbReference>
<organism evidence="2 3">
    <name type="scientific">Seminavis robusta</name>
    <dbReference type="NCBI Taxonomy" id="568900"/>
    <lineage>
        <taxon>Eukaryota</taxon>
        <taxon>Sar</taxon>
        <taxon>Stramenopiles</taxon>
        <taxon>Ochrophyta</taxon>
        <taxon>Bacillariophyta</taxon>
        <taxon>Bacillariophyceae</taxon>
        <taxon>Bacillariophycidae</taxon>
        <taxon>Naviculales</taxon>
        <taxon>Naviculaceae</taxon>
        <taxon>Seminavis</taxon>
    </lineage>
</organism>
<evidence type="ECO:0000313" key="2">
    <source>
        <dbReference type="EMBL" id="CAB9506082.1"/>
    </source>
</evidence>
<name>A0A9N8HAT9_9STRA</name>
<feature type="compositionally biased region" description="Gly residues" evidence="1">
    <location>
        <begin position="225"/>
        <end position="236"/>
    </location>
</feature>
<proteinExistence type="predicted"/>
<sequence length="236" mass="25963">MSDLGPFVAAHLRDKVVADLLQENKQLKIQLKSSRRIAIAGPGGSPVYAEKDFAHGRYDPTERAGEWWEVPFSEVPGQQTDNCCTLSTLPTCEVRIGSFVKLKMGEFDQLYVSNYSRELAMVKVKYSSIDPCLEVGVHIPMSEPLFQSIYSRTQRLDSGSSLFMDLIPTDTDLPVIFEEVVFHAESARQALLDFGVEGVEWLDREDTSSEESATEGLGKTCSGRTGTGTGKSTGTP</sequence>